<feature type="chain" id="PRO_5043602305" evidence="2">
    <location>
        <begin position="23"/>
        <end position="132"/>
    </location>
</feature>
<proteinExistence type="predicted"/>
<dbReference type="EMBL" id="CP092085">
    <property type="protein sequence ID" value="UUN96203.1"/>
    <property type="molecule type" value="Genomic_DNA"/>
</dbReference>
<name>A0A8I1AK85_ACIBZ</name>
<evidence type="ECO:0000256" key="1">
    <source>
        <dbReference type="SAM" id="MobiDB-lite"/>
    </source>
</evidence>
<reference evidence="3" key="1">
    <citation type="submission" date="2022-02" db="EMBL/GenBank/DDBJ databases">
        <title>Characterization of Tn125 harboring carbapenem-resistant Acinetobacter bereziniae clinical isolates.</title>
        <authorList>
            <person name="Wong N.-K."/>
            <person name="Pan Q."/>
        </authorList>
    </citation>
    <scope>NUCLEOTIDE SEQUENCE</scope>
    <source>
        <strain evidence="3">GD03393</strain>
    </source>
</reference>
<evidence type="ECO:0000256" key="2">
    <source>
        <dbReference type="SAM" id="SignalP"/>
    </source>
</evidence>
<dbReference type="AlphaFoldDB" id="A0A8I1AK85"/>
<evidence type="ECO:0000313" key="3">
    <source>
        <dbReference type="EMBL" id="UUN96203.1"/>
    </source>
</evidence>
<keyword evidence="2" id="KW-0732">Signal</keyword>
<dbReference type="RefSeq" id="WP_121775544.1">
    <property type="nucleotide sequence ID" value="NZ_BKNL01000082.1"/>
</dbReference>
<feature type="signal peptide" evidence="2">
    <location>
        <begin position="1"/>
        <end position="22"/>
    </location>
</feature>
<gene>
    <name evidence="3" type="ORF">I9054_012500</name>
</gene>
<protein>
    <submittedName>
        <fullName evidence="3">Uncharacterized protein</fullName>
    </submittedName>
</protein>
<dbReference type="Proteomes" id="UP000644140">
    <property type="component" value="Chromosome"/>
</dbReference>
<organism evidence="3 4">
    <name type="scientific">Acinetobacter bereziniae</name>
    <name type="common">Acinetobacter genomosp. 10</name>
    <dbReference type="NCBI Taxonomy" id="106648"/>
    <lineage>
        <taxon>Bacteria</taxon>
        <taxon>Pseudomonadati</taxon>
        <taxon>Pseudomonadota</taxon>
        <taxon>Gammaproteobacteria</taxon>
        <taxon>Moraxellales</taxon>
        <taxon>Moraxellaceae</taxon>
        <taxon>Acinetobacter</taxon>
    </lineage>
</organism>
<sequence length="132" mass="13131">MKKITTLLTAGLFTVLSASAFACPKGTTLVGGTGPNHKGGKCVAANPAAQTASKASTTATKAKADTTKAVEAKPKDAKAVVKTETAATKAKAETATKVKTDAAAKAKTDTAAKAAMTKDKAVKTASTNPLKP</sequence>
<feature type="region of interest" description="Disordered" evidence="1">
    <location>
        <begin position="83"/>
        <end position="132"/>
    </location>
</feature>
<evidence type="ECO:0000313" key="4">
    <source>
        <dbReference type="Proteomes" id="UP000644140"/>
    </source>
</evidence>
<feature type="compositionally biased region" description="Basic and acidic residues" evidence="1">
    <location>
        <begin position="90"/>
        <end position="122"/>
    </location>
</feature>
<accession>A0A8I1AK85</accession>
<dbReference type="PROSITE" id="PS51257">
    <property type="entry name" value="PROKAR_LIPOPROTEIN"/>
    <property type="match status" value="1"/>
</dbReference>